<dbReference type="Gene3D" id="3.30.70.270">
    <property type="match status" value="1"/>
</dbReference>
<organism evidence="1 2">
    <name type="scientific">Popillia japonica</name>
    <name type="common">Japanese beetle</name>
    <dbReference type="NCBI Taxonomy" id="7064"/>
    <lineage>
        <taxon>Eukaryota</taxon>
        <taxon>Metazoa</taxon>
        <taxon>Ecdysozoa</taxon>
        <taxon>Arthropoda</taxon>
        <taxon>Hexapoda</taxon>
        <taxon>Insecta</taxon>
        <taxon>Pterygota</taxon>
        <taxon>Neoptera</taxon>
        <taxon>Endopterygota</taxon>
        <taxon>Coleoptera</taxon>
        <taxon>Polyphaga</taxon>
        <taxon>Scarabaeiformia</taxon>
        <taxon>Scarabaeidae</taxon>
        <taxon>Rutelinae</taxon>
        <taxon>Popillia</taxon>
    </lineage>
</organism>
<keyword evidence="2" id="KW-1185">Reference proteome</keyword>
<evidence type="ECO:0000313" key="2">
    <source>
        <dbReference type="Proteomes" id="UP001458880"/>
    </source>
</evidence>
<dbReference type="InterPro" id="IPR050951">
    <property type="entry name" value="Retrovirus_Pol_polyprotein"/>
</dbReference>
<gene>
    <name evidence="1" type="ORF">QE152_g15984</name>
</gene>
<dbReference type="AlphaFoldDB" id="A0AAW1L7A0"/>
<accession>A0AAW1L7A0</accession>
<dbReference type="SUPFAM" id="SSF56672">
    <property type="entry name" value="DNA/RNA polymerases"/>
    <property type="match status" value="1"/>
</dbReference>
<dbReference type="EMBL" id="JASPKY010000161">
    <property type="protein sequence ID" value="KAK9729306.1"/>
    <property type="molecule type" value="Genomic_DNA"/>
</dbReference>
<dbReference type="Gene3D" id="3.10.10.10">
    <property type="entry name" value="HIV Type 1 Reverse Transcriptase, subunit A, domain 1"/>
    <property type="match status" value="1"/>
</dbReference>
<dbReference type="PANTHER" id="PTHR37984">
    <property type="entry name" value="PROTEIN CBG26694"/>
    <property type="match status" value="1"/>
</dbReference>
<evidence type="ECO:0008006" key="3">
    <source>
        <dbReference type="Google" id="ProtNLM"/>
    </source>
</evidence>
<dbReference type="GO" id="GO:0071897">
    <property type="term" value="P:DNA biosynthetic process"/>
    <property type="evidence" value="ECO:0007669"/>
    <property type="project" value="UniProtKB-ARBA"/>
</dbReference>
<proteinExistence type="predicted"/>
<dbReference type="Proteomes" id="UP001458880">
    <property type="component" value="Unassembled WGS sequence"/>
</dbReference>
<dbReference type="InterPro" id="IPR043128">
    <property type="entry name" value="Rev_trsase/Diguanyl_cyclase"/>
</dbReference>
<dbReference type="CDD" id="cd05481">
    <property type="entry name" value="retropepsin_like_LTR_1"/>
    <property type="match status" value="1"/>
</dbReference>
<dbReference type="InterPro" id="IPR043502">
    <property type="entry name" value="DNA/RNA_pol_sf"/>
</dbReference>
<sequence>MRHDDDICKIIDNSNIETGESDEENETYDICKIIDNSNMGGKVEAILDFKINKAWKKLSCQLDTGANVNLIGYNYLCRIFNTGEFKIKKSQHKLYSFAGGEIPVLGQCNLCCKVKDKKFDLQLQVVNVEHGVLLSASVFEGYGCFGNEARLETNPEVKPVLQNPRRIPLALRPELEKELHRLEESGIIAKQDTHTDWVSNLLLVRMKDSFRICLDPIPLNKALERPNYQFQTIDEMLPELGNAKITRKAELSISNY</sequence>
<dbReference type="PANTHER" id="PTHR37984:SF8">
    <property type="entry name" value="CCHC-TYPE DOMAIN-CONTAINING PROTEIN"/>
    <property type="match status" value="1"/>
</dbReference>
<protein>
    <recommendedName>
        <fullName evidence="3">Polyprotein</fullName>
    </recommendedName>
</protein>
<comment type="caution">
    <text evidence="1">The sequence shown here is derived from an EMBL/GenBank/DDBJ whole genome shotgun (WGS) entry which is preliminary data.</text>
</comment>
<name>A0AAW1L7A0_POPJA</name>
<evidence type="ECO:0000313" key="1">
    <source>
        <dbReference type="EMBL" id="KAK9729306.1"/>
    </source>
</evidence>
<reference evidence="1 2" key="1">
    <citation type="journal article" date="2024" name="BMC Genomics">
        <title>De novo assembly and annotation of Popillia japonica's genome with initial clues to its potential as an invasive pest.</title>
        <authorList>
            <person name="Cucini C."/>
            <person name="Boschi S."/>
            <person name="Funari R."/>
            <person name="Cardaioli E."/>
            <person name="Iannotti N."/>
            <person name="Marturano G."/>
            <person name="Paoli F."/>
            <person name="Bruttini M."/>
            <person name="Carapelli A."/>
            <person name="Frati F."/>
            <person name="Nardi F."/>
        </authorList>
    </citation>
    <scope>NUCLEOTIDE SEQUENCE [LARGE SCALE GENOMIC DNA]</scope>
    <source>
        <strain evidence="1">DMR45628</strain>
    </source>
</reference>